<dbReference type="SUPFAM" id="SSF49503">
    <property type="entry name" value="Cupredoxins"/>
    <property type="match status" value="1"/>
</dbReference>
<dbReference type="GO" id="GO:0046872">
    <property type="term" value="F:metal ion binding"/>
    <property type="evidence" value="ECO:0007669"/>
    <property type="project" value="UniProtKB-KW"/>
</dbReference>
<dbReference type="EMBL" id="LR031879">
    <property type="protein sequence ID" value="VDD58139.1"/>
    <property type="molecule type" value="Genomic_DNA"/>
</dbReference>
<dbReference type="InterPro" id="IPR028871">
    <property type="entry name" value="BlueCu_1_BS"/>
</dbReference>
<organism evidence="8">
    <name type="scientific">Brassica oleracea</name>
    <name type="common">Wild cabbage</name>
    <dbReference type="NCBI Taxonomy" id="3712"/>
    <lineage>
        <taxon>Eukaryota</taxon>
        <taxon>Viridiplantae</taxon>
        <taxon>Streptophyta</taxon>
        <taxon>Embryophyta</taxon>
        <taxon>Tracheophyta</taxon>
        <taxon>Spermatophyta</taxon>
        <taxon>Magnoliopsida</taxon>
        <taxon>eudicotyledons</taxon>
        <taxon>Gunneridae</taxon>
        <taxon>Pentapetalae</taxon>
        <taxon>rosids</taxon>
        <taxon>malvids</taxon>
        <taxon>Brassicales</taxon>
        <taxon>Brassicaceae</taxon>
        <taxon>Brassiceae</taxon>
        <taxon>Brassica</taxon>
    </lineage>
</organism>
<dbReference type="GO" id="GO:0098552">
    <property type="term" value="C:side of membrane"/>
    <property type="evidence" value="ECO:0007669"/>
    <property type="project" value="UniProtKB-KW"/>
</dbReference>
<dbReference type="PROSITE" id="PS00196">
    <property type="entry name" value="COPPER_BLUE"/>
    <property type="match status" value="1"/>
</dbReference>
<keyword evidence="3" id="KW-0186">Copper</keyword>
<feature type="region of interest" description="Disordered" evidence="5">
    <location>
        <begin position="137"/>
        <end position="167"/>
    </location>
</feature>
<dbReference type="Gene3D" id="2.60.40.420">
    <property type="entry name" value="Cupredoxins - blue copper proteins"/>
    <property type="match status" value="1"/>
</dbReference>
<feature type="transmembrane region" description="Helical" evidence="6">
    <location>
        <begin position="173"/>
        <end position="194"/>
    </location>
</feature>
<keyword evidence="6" id="KW-0812">Transmembrane</keyword>
<dbReference type="InterPro" id="IPR039391">
    <property type="entry name" value="Phytocyanin-like"/>
</dbReference>
<evidence type="ECO:0000256" key="1">
    <source>
        <dbReference type="ARBA" id="ARBA00022622"/>
    </source>
</evidence>
<feature type="domain" description="Phytocyanin" evidence="7">
    <location>
        <begin position="30"/>
        <end position="131"/>
    </location>
</feature>
<dbReference type="AlphaFoldDB" id="A0A3P6GWT3"/>
<evidence type="ECO:0000256" key="3">
    <source>
        <dbReference type="ARBA" id="ARBA00023008"/>
    </source>
</evidence>
<dbReference type="InterPro" id="IPR008972">
    <property type="entry name" value="Cupredoxin"/>
</dbReference>
<evidence type="ECO:0000256" key="4">
    <source>
        <dbReference type="ARBA" id="ARBA00023180"/>
    </source>
</evidence>
<dbReference type="PANTHER" id="PTHR33021:SF356">
    <property type="entry name" value="MAVICYANIN"/>
    <property type="match status" value="1"/>
</dbReference>
<protein>
    <recommendedName>
        <fullName evidence="7">Phytocyanin domain-containing protein</fullName>
    </recommendedName>
</protein>
<evidence type="ECO:0000313" key="8">
    <source>
        <dbReference type="EMBL" id="VDD58139.1"/>
    </source>
</evidence>
<keyword evidence="1" id="KW-0449">Lipoprotein</keyword>
<dbReference type="Pfam" id="PF02298">
    <property type="entry name" value="Cu_bind_like"/>
    <property type="match status" value="1"/>
</dbReference>
<keyword evidence="6" id="KW-0472">Membrane</keyword>
<name>A0A3P6GWT3_BRAOL</name>
<accession>A0A3P6GWT3</accession>
<keyword evidence="2" id="KW-0479">Metal-binding</keyword>
<dbReference type="FunFam" id="2.60.40.420:FF:000003">
    <property type="entry name" value="Blue copper"/>
    <property type="match status" value="1"/>
</dbReference>
<dbReference type="PANTHER" id="PTHR33021">
    <property type="entry name" value="BLUE COPPER PROTEIN"/>
    <property type="match status" value="1"/>
</dbReference>
<keyword evidence="4" id="KW-0325">Glycoprotein</keyword>
<keyword evidence="6" id="KW-1133">Transmembrane helix</keyword>
<evidence type="ECO:0000259" key="7">
    <source>
        <dbReference type="PROSITE" id="PS51485"/>
    </source>
</evidence>
<reference evidence="8" key="1">
    <citation type="submission" date="2018-11" db="EMBL/GenBank/DDBJ databases">
        <authorList>
            <consortium name="Genoscope - CEA"/>
            <person name="William W."/>
        </authorList>
    </citation>
    <scope>NUCLEOTIDE SEQUENCE</scope>
</reference>
<keyword evidence="1" id="KW-0336">GPI-anchor</keyword>
<dbReference type="PROSITE" id="PS51485">
    <property type="entry name" value="PHYTOCYANIN"/>
    <property type="match status" value="1"/>
</dbReference>
<dbReference type="InterPro" id="IPR003245">
    <property type="entry name" value="Phytocyanin_dom"/>
</dbReference>
<dbReference type="GO" id="GO:0005886">
    <property type="term" value="C:plasma membrane"/>
    <property type="evidence" value="ECO:0007669"/>
    <property type="project" value="TreeGrafter"/>
</dbReference>
<sequence length="197" mass="20725">MGLSREHVVCMIVIIIMAMGMFGESLASSSLHKVGGSAGWTTLGNVDYQKWTSSDVFTPGDSLLFVYNTQFHNVKQVSRRDFISCNATSALATYNSGSDTVALKKPGHYYFLCGFPGHCQAGQKLHVLVVATSTASPSLSLSPDLSPVPSPSTGSSPSPSPATASEDSAQNGAISFSLSLSTAMSGVVVFWVALMLY</sequence>
<evidence type="ECO:0000256" key="5">
    <source>
        <dbReference type="SAM" id="MobiDB-lite"/>
    </source>
</evidence>
<gene>
    <name evidence="8" type="ORF">BOLC8T51368H</name>
</gene>
<evidence type="ECO:0000256" key="2">
    <source>
        <dbReference type="ARBA" id="ARBA00022723"/>
    </source>
</evidence>
<proteinExistence type="predicted"/>
<feature type="compositionally biased region" description="Low complexity" evidence="5">
    <location>
        <begin position="137"/>
        <end position="165"/>
    </location>
</feature>
<evidence type="ECO:0000256" key="6">
    <source>
        <dbReference type="SAM" id="Phobius"/>
    </source>
</evidence>
<dbReference type="GO" id="GO:0009055">
    <property type="term" value="F:electron transfer activity"/>
    <property type="evidence" value="ECO:0007669"/>
    <property type="project" value="InterPro"/>
</dbReference>
<feature type="transmembrane region" description="Helical" evidence="6">
    <location>
        <begin position="6"/>
        <end position="23"/>
    </location>
</feature>